<dbReference type="EMBL" id="CP144373">
    <property type="protein sequence ID" value="XCH45752.1"/>
    <property type="molecule type" value="Genomic_DNA"/>
</dbReference>
<dbReference type="InterPro" id="IPR013749">
    <property type="entry name" value="PM/HMP-P_kinase-1"/>
</dbReference>
<dbReference type="PANTHER" id="PTHR20858:SF17">
    <property type="entry name" value="HYDROXYMETHYLPYRIMIDINE_PHOSPHOMETHYLPYRIMIDINE KINASE THI20-RELATED"/>
    <property type="match status" value="1"/>
</dbReference>
<dbReference type="PANTHER" id="PTHR20858">
    <property type="entry name" value="PHOSPHOMETHYLPYRIMIDINE KINASE"/>
    <property type="match status" value="1"/>
</dbReference>
<name>A0AAU8GVT0_9BACT</name>
<dbReference type="KEGG" id="taut:V4D30_05310"/>
<dbReference type="GO" id="GO:0008902">
    <property type="term" value="F:hydroxymethylpyrimidine kinase activity"/>
    <property type="evidence" value="ECO:0007669"/>
    <property type="project" value="UniProtKB-EC"/>
</dbReference>
<dbReference type="NCBIfam" id="TIGR00097">
    <property type="entry name" value="HMP-P_kinase"/>
    <property type="match status" value="1"/>
</dbReference>
<feature type="domain" description="Pyridoxamine kinase/Phosphomethylpyrimidine kinase" evidence="7">
    <location>
        <begin position="11"/>
        <end position="249"/>
    </location>
</feature>
<accession>A0AAU8GVT0</accession>
<dbReference type="GO" id="GO:0009228">
    <property type="term" value="P:thiamine biosynthetic process"/>
    <property type="evidence" value="ECO:0007669"/>
    <property type="project" value="InterPro"/>
</dbReference>
<evidence type="ECO:0000259" key="7">
    <source>
        <dbReference type="Pfam" id="PF08543"/>
    </source>
</evidence>
<keyword evidence="4" id="KW-0547">Nucleotide-binding</keyword>
<dbReference type="InterPro" id="IPR029056">
    <property type="entry name" value="Ribokinase-like"/>
</dbReference>
<proteinExistence type="predicted"/>
<dbReference type="CDD" id="cd01169">
    <property type="entry name" value="HMPP_kinase"/>
    <property type="match status" value="1"/>
</dbReference>
<evidence type="ECO:0000256" key="2">
    <source>
        <dbReference type="ARBA" id="ARBA00012135"/>
    </source>
</evidence>
<evidence type="ECO:0000256" key="3">
    <source>
        <dbReference type="ARBA" id="ARBA00022679"/>
    </source>
</evidence>
<protein>
    <recommendedName>
        <fullName evidence="2">hydroxymethylpyrimidine kinase</fullName>
        <ecNumber evidence="2">2.7.1.49</ecNumber>
    </recommendedName>
</protein>
<dbReference type="FunFam" id="3.40.1190.20:FF:000003">
    <property type="entry name" value="Phosphomethylpyrimidine kinase ThiD"/>
    <property type="match status" value="1"/>
</dbReference>
<dbReference type="RefSeq" id="WP_353683294.1">
    <property type="nucleotide sequence ID" value="NZ_CP144373.1"/>
</dbReference>
<evidence type="ECO:0000256" key="5">
    <source>
        <dbReference type="ARBA" id="ARBA00022777"/>
    </source>
</evidence>
<evidence type="ECO:0000256" key="1">
    <source>
        <dbReference type="ARBA" id="ARBA00004948"/>
    </source>
</evidence>
<reference evidence="8" key="1">
    <citation type="submission" date="2024-01" db="EMBL/GenBank/DDBJ databases">
        <title>The first autotrophic representatives of the genus Thermodesulfovibrio.</title>
        <authorList>
            <person name="Maltseva A.I."/>
            <person name="Elcheninov A.G."/>
            <person name="Kublanov I.V."/>
            <person name="Lebedinsky A.V."/>
            <person name="Frolov E.N."/>
        </authorList>
    </citation>
    <scope>NUCLEOTIDE SEQUENCE</scope>
    <source>
        <strain evidence="8">3907-1M</strain>
    </source>
</reference>
<evidence type="ECO:0000256" key="4">
    <source>
        <dbReference type="ARBA" id="ARBA00022741"/>
    </source>
</evidence>
<dbReference type="SUPFAM" id="SSF53613">
    <property type="entry name" value="Ribokinase-like"/>
    <property type="match status" value="1"/>
</dbReference>
<dbReference type="Pfam" id="PF08543">
    <property type="entry name" value="Phos_pyr_kin"/>
    <property type="match status" value="1"/>
</dbReference>
<dbReference type="EC" id="2.7.1.49" evidence="2"/>
<organism evidence="8">
    <name type="scientific">Thermodesulfovibrio autotrophicus</name>
    <dbReference type="NCBI Taxonomy" id="3118333"/>
    <lineage>
        <taxon>Bacteria</taxon>
        <taxon>Pseudomonadati</taxon>
        <taxon>Nitrospirota</taxon>
        <taxon>Thermodesulfovibrionia</taxon>
        <taxon>Thermodesulfovibrionales</taxon>
        <taxon>Thermodesulfovibrionaceae</taxon>
        <taxon>Thermodesulfovibrio</taxon>
    </lineage>
</organism>
<dbReference type="GO" id="GO:0005829">
    <property type="term" value="C:cytosol"/>
    <property type="evidence" value="ECO:0007669"/>
    <property type="project" value="TreeGrafter"/>
</dbReference>
<evidence type="ECO:0000256" key="6">
    <source>
        <dbReference type="ARBA" id="ARBA00022840"/>
    </source>
</evidence>
<keyword evidence="6" id="KW-0067">ATP-binding</keyword>
<dbReference type="AlphaFoldDB" id="A0AAU8GVT0"/>
<gene>
    <name evidence="8" type="primary">thiD</name>
    <name evidence="8" type="ORF">V4D30_05310</name>
</gene>
<comment type="pathway">
    <text evidence="1">Cofactor biosynthesis; thiamine diphosphate biosynthesis.</text>
</comment>
<keyword evidence="5 8" id="KW-0418">Kinase</keyword>
<dbReference type="GO" id="GO:0005524">
    <property type="term" value="F:ATP binding"/>
    <property type="evidence" value="ECO:0007669"/>
    <property type="project" value="UniProtKB-KW"/>
</dbReference>
<keyword evidence="3 8" id="KW-0808">Transferase</keyword>
<evidence type="ECO:0000313" key="8">
    <source>
        <dbReference type="EMBL" id="XCH45752.1"/>
    </source>
</evidence>
<dbReference type="Gene3D" id="3.40.1190.20">
    <property type="match status" value="1"/>
</dbReference>
<dbReference type="InterPro" id="IPR004399">
    <property type="entry name" value="HMP/HMP-P_kinase_dom"/>
</dbReference>
<sequence>MKTTLTIGATDPTSGAGIQMDLKVFHSLDIYGLSIITALTAQSTSEFVLTYPVPVEVIEAQFETLLKDIKPYGAKTGVLYSKETIQCVVEKIKKFNIKNLVVDPVIASTLGAKLIEPEALKTLKEELIPLSMAVTANIPEAEALTEIKIENIDDVFNALKKLYKMGTDIAIIKGGHFKEKAVDVLYDGKDFYKIGDEKYSGEFHGTGCAFSSAFLSFLCLGYEPKEAFNAAKNFIKNAIINALKLGKSMSLLKI</sequence>
<dbReference type="GO" id="GO:0008972">
    <property type="term" value="F:phosphomethylpyrimidine kinase activity"/>
    <property type="evidence" value="ECO:0007669"/>
    <property type="project" value="InterPro"/>
</dbReference>